<keyword evidence="3" id="KW-1185">Reference proteome</keyword>
<protein>
    <submittedName>
        <fullName evidence="2">Uncharacterized protein</fullName>
    </submittedName>
</protein>
<evidence type="ECO:0000256" key="1">
    <source>
        <dbReference type="SAM" id="MobiDB-lite"/>
    </source>
</evidence>
<feature type="compositionally biased region" description="Polar residues" evidence="1">
    <location>
        <begin position="1"/>
        <end position="10"/>
    </location>
</feature>
<organism evidence="2 3">
    <name type="scientific">Clitoria ternatea</name>
    <name type="common">Butterfly pea</name>
    <dbReference type="NCBI Taxonomy" id="43366"/>
    <lineage>
        <taxon>Eukaryota</taxon>
        <taxon>Viridiplantae</taxon>
        <taxon>Streptophyta</taxon>
        <taxon>Embryophyta</taxon>
        <taxon>Tracheophyta</taxon>
        <taxon>Spermatophyta</taxon>
        <taxon>Magnoliopsida</taxon>
        <taxon>eudicotyledons</taxon>
        <taxon>Gunneridae</taxon>
        <taxon>Pentapetalae</taxon>
        <taxon>rosids</taxon>
        <taxon>fabids</taxon>
        <taxon>Fabales</taxon>
        <taxon>Fabaceae</taxon>
        <taxon>Papilionoideae</taxon>
        <taxon>50 kb inversion clade</taxon>
        <taxon>NPAAA clade</taxon>
        <taxon>indigoferoid/millettioid clade</taxon>
        <taxon>Phaseoleae</taxon>
        <taxon>Clitoria</taxon>
    </lineage>
</organism>
<feature type="region of interest" description="Disordered" evidence="1">
    <location>
        <begin position="1"/>
        <end position="52"/>
    </location>
</feature>
<accession>A0AAN9PY77</accession>
<proteinExistence type="predicted"/>
<dbReference type="AlphaFoldDB" id="A0AAN9PY77"/>
<evidence type="ECO:0000313" key="2">
    <source>
        <dbReference type="EMBL" id="KAK7316925.1"/>
    </source>
</evidence>
<dbReference type="EMBL" id="JAYKXN010000001">
    <property type="protein sequence ID" value="KAK7316925.1"/>
    <property type="molecule type" value="Genomic_DNA"/>
</dbReference>
<gene>
    <name evidence="2" type="ORF">RJT34_00745</name>
</gene>
<reference evidence="2 3" key="1">
    <citation type="submission" date="2024-01" db="EMBL/GenBank/DDBJ databases">
        <title>The genomes of 5 underutilized Papilionoideae crops provide insights into root nodulation and disease resistance.</title>
        <authorList>
            <person name="Yuan L."/>
        </authorList>
    </citation>
    <scope>NUCLEOTIDE SEQUENCE [LARGE SCALE GENOMIC DNA]</scope>
    <source>
        <strain evidence="2">LY-2023</strain>
        <tissue evidence="2">Leaf</tissue>
    </source>
</reference>
<sequence>MEYRGSNMQTKFDPFNGDEPIDFDKDEPDLRYVPSEPMANSEVDDPTASRSGRRHEFIVHPKSLEGAVTLFPGLYPIKFEVRYTWGGYTSRRIDQATESEHISISHRVSHPQMILPPDCQNATRSVDSRDPSLYDCFVLVS</sequence>
<evidence type="ECO:0000313" key="3">
    <source>
        <dbReference type="Proteomes" id="UP001359559"/>
    </source>
</evidence>
<name>A0AAN9PY77_CLITE</name>
<comment type="caution">
    <text evidence="2">The sequence shown here is derived from an EMBL/GenBank/DDBJ whole genome shotgun (WGS) entry which is preliminary data.</text>
</comment>
<dbReference type="Proteomes" id="UP001359559">
    <property type="component" value="Unassembled WGS sequence"/>
</dbReference>